<evidence type="ECO:0000313" key="1">
    <source>
        <dbReference type="EMBL" id="KAF6755913.1"/>
    </source>
</evidence>
<organism evidence="1 2">
    <name type="scientific">Ephemerocybe angulata</name>
    <dbReference type="NCBI Taxonomy" id="980116"/>
    <lineage>
        <taxon>Eukaryota</taxon>
        <taxon>Fungi</taxon>
        <taxon>Dikarya</taxon>
        <taxon>Basidiomycota</taxon>
        <taxon>Agaricomycotina</taxon>
        <taxon>Agaricomycetes</taxon>
        <taxon>Agaricomycetidae</taxon>
        <taxon>Agaricales</taxon>
        <taxon>Agaricineae</taxon>
        <taxon>Psathyrellaceae</taxon>
        <taxon>Ephemerocybe</taxon>
    </lineage>
</organism>
<protein>
    <submittedName>
        <fullName evidence="1">Uncharacterized protein</fullName>
    </submittedName>
</protein>
<dbReference type="Proteomes" id="UP000521943">
    <property type="component" value="Unassembled WGS sequence"/>
</dbReference>
<name>A0A8H6M507_9AGAR</name>
<keyword evidence="2" id="KW-1185">Reference proteome</keyword>
<reference evidence="1 2" key="1">
    <citation type="submission" date="2020-07" db="EMBL/GenBank/DDBJ databases">
        <title>Comparative genomics of pyrophilous fungi reveals a link between fire events and developmental genes.</title>
        <authorList>
            <consortium name="DOE Joint Genome Institute"/>
            <person name="Steindorff A.S."/>
            <person name="Carver A."/>
            <person name="Calhoun S."/>
            <person name="Stillman K."/>
            <person name="Liu H."/>
            <person name="Lipzen A."/>
            <person name="Pangilinan J."/>
            <person name="Labutti K."/>
            <person name="Bruns T.D."/>
            <person name="Grigoriev I.V."/>
        </authorList>
    </citation>
    <scope>NUCLEOTIDE SEQUENCE [LARGE SCALE GENOMIC DNA]</scope>
    <source>
        <strain evidence="1 2">CBS 144469</strain>
    </source>
</reference>
<dbReference type="AlphaFoldDB" id="A0A8H6M507"/>
<accession>A0A8H6M507</accession>
<proteinExistence type="predicted"/>
<comment type="caution">
    <text evidence="1">The sequence shown here is derived from an EMBL/GenBank/DDBJ whole genome shotgun (WGS) entry which is preliminary data.</text>
</comment>
<dbReference type="EMBL" id="JACGCI010000028">
    <property type="protein sequence ID" value="KAF6755913.1"/>
    <property type="molecule type" value="Genomic_DNA"/>
</dbReference>
<evidence type="ECO:0000313" key="2">
    <source>
        <dbReference type="Proteomes" id="UP000521943"/>
    </source>
</evidence>
<gene>
    <name evidence="1" type="ORF">DFP72DRAFT_847160</name>
</gene>
<sequence>MSDQGFPQDADMYDESRIVGVSWSSGGCKAQRLRCRLQTCLLQHLELGETRLNPTLGIRALSRPSLPPRRSAPPARFTLSRVFPLCGIGHRAALESPPLGTPSSPFPITGWVHAFLQSRSAATEYPPLGTLPLPSLSWVGLTAFLLSRSALSESPPLGTPSLPFPLVRWVGLVHLPAPQVGLTGGSPCSDLLHPPSLSFVGRARTPSCFPGWLFISVARGTESFAFLRTRLACFPVVITYAGSVVIPSFGWRLQKLVLDCVILAHQTSLVGGPSILEFARGQGVLGDWECQLCSPR</sequence>